<evidence type="ECO:0000313" key="1">
    <source>
        <dbReference type="EMBL" id="RYU93478.1"/>
    </source>
</evidence>
<dbReference type="AlphaFoldDB" id="A0A4Q5LUX0"/>
<organism evidence="1 2">
    <name type="scientific">Emticicia agri</name>
    <dbReference type="NCBI Taxonomy" id="2492393"/>
    <lineage>
        <taxon>Bacteria</taxon>
        <taxon>Pseudomonadati</taxon>
        <taxon>Bacteroidota</taxon>
        <taxon>Cytophagia</taxon>
        <taxon>Cytophagales</taxon>
        <taxon>Leadbetterellaceae</taxon>
        <taxon>Emticicia</taxon>
    </lineage>
</organism>
<proteinExistence type="predicted"/>
<gene>
    <name evidence="1" type="ORF">EWM59_21895</name>
</gene>
<comment type="caution">
    <text evidence="1">The sequence shown here is derived from an EMBL/GenBank/DDBJ whole genome shotgun (WGS) entry which is preliminary data.</text>
</comment>
<dbReference type="EMBL" id="SEWF01000044">
    <property type="protein sequence ID" value="RYU93478.1"/>
    <property type="molecule type" value="Genomic_DNA"/>
</dbReference>
<evidence type="ECO:0000313" key="2">
    <source>
        <dbReference type="Proteomes" id="UP000293162"/>
    </source>
</evidence>
<dbReference type="OrthoDB" id="982495at2"/>
<name>A0A4Q5LUX0_9BACT</name>
<sequence>MKTQLIIKTSSFKSFLQLFDRNEIVKDFVFGDTGYKSEGYVDEKIFNGLHRVEDILNSDYDSDGPTIFSAVIDKMEVELLNDYPVQQYKVCGEDFRLRGLINKVIELNTYAPDTYSYSAIEPLYF</sequence>
<protein>
    <submittedName>
        <fullName evidence="1">Uncharacterized protein</fullName>
    </submittedName>
</protein>
<accession>A0A4Q5LUX0</accession>
<dbReference type="Proteomes" id="UP000293162">
    <property type="component" value="Unassembled WGS sequence"/>
</dbReference>
<dbReference type="RefSeq" id="WP_130023392.1">
    <property type="nucleotide sequence ID" value="NZ_SEWF01000044.1"/>
</dbReference>
<reference evidence="1 2" key="1">
    <citation type="submission" date="2019-02" db="EMBL/GenBank/DDBJ databases">
        <title>Bacterial novel species Emticicia sp. 17J42-9 isolated from soil.</title>
        <authorList>
            <person name="Jung H.-Y."/>
        </authorList>
    </citation>
    <scope>NUCLEOTIDE SEQUENCE [LARGE SCALE GENOMIC DNA]</scope>
    <source>
        <strain evidence="1 2">17J42-9</strain>
    </source>
</reference>
<keyword evidence="2" id="KW-1185">Reference proteome</keyword>